<dbReference type="STRING" id="1903181.BTN85_0463"/>
<comment type="cofactor">
    <cofactor evidence="14 16">
        <name>Zn(2+)</name>
        <dbReference type="ChEBI" id="CHEBI:29105"/>
    </cofactor>
    <text evidence="14 16">Binds 1 zinc ion per subunit.</text>
</comment>
<dbReference type="Proteomes" id="UP000185744">
    <property type="component" value="Unassembled WGS sequence"/>
</dbReference>
<feature type="transmembrane region" description="Helical" evidence="14">
    <location>
        <begin position="142"/>
        <end position="165"/>
    </location>
</feature>
<dbReference type="PANTHER" id="PTHR39188:SF3">
    <property type="entry name" value="STAGE IV SPORULATION PROTEIN FB"/>
    <property type="match status" value="1"/>
</dbReference>
<dbReference type="Pfam" id="PF02163">
    <property type="entry name" value="Peptidase_M50"/>
    <property type="match status" value="1"/>
</dbReference>
<dbReference type="Gene3D" id="3.10.580.10">
    <property type="entry name" value="CBS-domain"/>
    <property type="match status" value="2"/>
</dbReference>
<dbReference type="GO" id="GO:0006508">
    <property type="term" value="P:proteolysis"/>
    <property type="evidence" value="ECO:0007669"/>
    <property type="project" value="UniProtKB-KW"/>
</dbReference>
<dbReference type="SUPFAM" id="SSF54631">
    <property type="entry name" value="CBS-domain pair"/>
    <property type="match status" value="1"/>
</dbReference>
<feature type="transmembrane region" description="Helical" evidence="14">
    <location>
        <begin position="12"/>
        <end position="35"/>
    </location>
</feature>
<evidence type="ECO:0000256" key="2">
    <source>
        <dbReference type="ARBA" id="ARBA00007931"/>
    </source>
</evidence>
<evidence type="ECO:0000256" key="16">
    <source>
        <dbReference type="PIRSR" id="PIRSR006404-2"/>
    </source>
</evidence>
<evidence type="ECO:0000256" key="13">
    <source>
        <dbReference type="ARBA" id="ARBA00023136"/>
    </source>
</evidence>
<dbReference type="EMBL" id="MSDW01000001">
    <property type="protein sequence ID" value="OKY77985.1"/>
    <property type="molecule type" value="Genomic_DNA"/>
</dbReference>
<feature type="binding site" evidence="16">
    <location>
        <position position="168"/>
    </location>
    <ligand>
        <name>Zn(2+)</name>
        <dbReference type="ChEBI" id="CHEBI:29105"/>
        <note>catalytic</note>
    </ligand>
</feature>
<evidence type="ECO:0000256" key="11">
    <source>
        <dbReference type="ARBA" id="ARBA00023049"/>
    </source>
</evidence>
<comment type="caution">
    <text evidence="19">The sequence shown here is derived from an EMBL/GenBank/DDBJ whole genome shotgun (WGS) entry which is preliminary data.</text>
</comment>
<keyword evidence="6 14" id="KW-0479">Metal-binding</keyword>
<keyword evidence="10 14" id="KW-1133">Transmembrane helix</keyword>
<evidence type="ECO:0000256" key="3">
    <source>
        <dbReference type="ARBA" id="ARBA00022475"/>
    </source>
</evidence>
<proteinExistence type="inferred from homology"/>
<comment type="similarity">
    <text evidence="2 14">Belongs to the peptidase M50B family.</text>
</comment>
<dbReference type="PIRSF" id="PIRSF006404">
    <property type="entry name" value="UCP006404_Pept_M50_CBS"/>
    <property type="match status" value="1"/>
</dbReference>
<evidence type="ECO:0000256" key="17">
    <source>
        <dbReference type="PROSITE-ProRule" id="PRU00703"/>
    </source>
</evidence>
<dbReference type="PROSITE" id="PS51371">
    <property type="entry name" value="CBS"/>
    <property type="match status" value="2"/>
</dbReference>
<dbReference type="InterPro" id="IPR000644">
    <property type="entry name" value="CBS_dom"/>
</dbReference>
<reference evidence="19" key="1">
    <citation type="submission" date="2016-12" db="EMBL/GenBank/DDBJ databases">
        <title>Discovery of methanogenic haloarchaea.</title>
        <authorList>
            <person name="Sorokin D.Y."/>
            <person name="Makarova K.S."/>
            <person name="Abbas B."/>
            <person name="Ferrer M."/>
            <person name="Golyshin P.N."/>
        </authorList>
    </citation>
    <scope>NUCLEOTIDE SEQUENCE [LARGE SCALE GENOMIC DNA]</scope>
    <source>
        <strain evidence="19">HMET1</strain>
    </source>
</reference>
<dbReference type="InterPro" id="IPR016483">
    <property type="entry name" value="UCP006404_Pept_M50_CBS"/>
</dbReference>
<dbReference type="GO" id="GO:0008237">
    <property type="term" value="F:metallopeptidase activity"/>
    <property type="evidence" value="ECO:0007669"/>
    <property type="project" value="UniProtKB-UniRule"/>
</dbReference>
<evidence type="ECO:0000256" key="10">
    <source>
        <dbReference type="ARBA" id="ARBA00022989"/>
    </source>
</evidence>
<keyword evidence="4 14" id="KW-0645">Protease</keyword>
<dbReference type="AlphaFoldDB" id="A0A1Q6DUF8"/>
<evidence type="ECO:0000313" key="20">
    <source>
        <dbReference type="Proteomes" id="UP000185744"/>
    </source>
</evidence>
<keyword evidence="9 14" id="KW-0862">Zinc</keyword>
<evidence type="ECO:0000256" key="7">
    <source>
        <dbReference type="ARBA" id="ARBA00022737"/>
    </source>
</evidence>
<evidence type="ECO:0000256" key="9">
    <source>
        <dbReference type="ARBA" id="ARBA00022833"/>
    </source>
</evidence>
<sequence length="367" mass="40403">MKISEIWNVPIKLHISFLIILPVFAYLFGSSPYFFAELDPIYAYSLGTVLAVLFFFCVLLHELGHTYVALKSGIEISGITLMIFGGVSSMEELKEDPDTEFRLAIAGPLVSIAIGIILITLNYFLGLPALPFGLIGAKSSIAGIFIGWLGYINLVLAGFNLIPAFPMDGGRVLRSFLARRMSYIEATRKAAATGRAFAFGLGLLGVLLLPQGGIWFILIAAFIYIGASEEEKTTEISKALADKKVRDLMTSEVVTVSPEIYISDLADIIREKKHMGYPVVEDNTLKGIITFSDIKDISKERQYEVVVKDVMTKDLIKINPEEEAYSALKKISREKVGRIPVVENDELVGIITRTDFTTALQLSGSWG</sequence>
<dbReference type="CDD" id="cd04801">
    <property type="entry name" value="CBS_pair_peptidase_M50"/>
    <property type="match status" value="1"/>
</dbReference>
<keyword evidence="7" id="KW-0677">Repeat</keyword>
<feature type="transmembrane region" description="Helical" evidence="14">
    <location>
        <begin position="41"/>
        <end position="60"/>
    </location>
</feature>
<dbReference type="InParanoid" id="A0A1Q6DUF8"/>
<protein>
    <recommendedName>
        <fullName evidence="14">Zinc metalloprotease</fullName>
    </recommendedName>
</protein>
<dbReference type="CDD" id="cd06164">
    <property type="entry name" value="S2P-M50_SpoIVFB_CBS"/>
    <property type="match status" value="1"/>
</dbReference>
<evidence type="ECO:0000256" key="5">
    <source>
        <dbReference type="ARBA" id="ARBA00022692"/>
    </source>
</evidence>
<dbReference type="SMART" id="SM00116">
    <property type="entry name" value="CBS"/>
    <property type="match status" value="2"/>
</dbReference>
<feature type="binding site" evidence="16">
    <location>
        <position position="65"/>
    </location>
    <ligand>
        <name>Zn(2+)</name>
        <dbReference type="ChEBI" id="CHEBI:29105"/>
        <note>catalytic</note>
    </ligand>
</feature>
<keyword evidence="20" id="KW-1185">Reference proteome</keyword>
<keyword evidence="12 17" id="KW-0129">CBS domain</keyword>
<accession>A0A1Q6DUF8</accession>
<evidence type="ECO:0000256" key="8">
    <source>
        <dbReference type="ARBA" id="ARBA00022801"/>
    </source>
</evidence>
<feature type="binding site" evidence="16">
    <location>
        <position position="61"/>
    </location>
    <ligand>
        <name>Zn(2+)</name>
        <dbReference type="ChEBI" id="CHEBI:29105"/>
        <note>catalytic</note>
    </ligand>
</feature>
<feature type="transmembrane region" description="Helical" evidence="14">
    <location>
        <begin position="197"/>
        <end position="225"/>
    </location>
</feature>
<keyword evidence="13 14" id="KW-0472">Membrane</keyword>
<dbReference type="InterPro" id="IPR046342">
    <property type="entry name" value="CBS_dom_sf"/>
</dbReference>
<evidence type="ECO:0000256" key="4">
    <source>
        <dbReference type="ARBA" id="ARBA00022670"/>
    </source>
</evidence>
<feature type="domain" description="CBS" evidence="18">
    <location>
        <begin position="311"/>
        <end position="367"/>
    </location>
</feature>
<keyword evidence="3 14" id="KW-1003">Cell membrane</keyword>
<dbReference type="PANTHER" id="PTHR39188">
    <property type="entry name" value="MEMBRANE-ASSOCIATED ZINC METALLOPROTEASE M50B"/>
    <property type="match status" value="1"/>
</dbReference>
<comment type="subcellular location">
    <subcellularLocation>
        <location evidence="1 14">Cell membrane</location>
        <topology evidence="1 14">Multi-pass membrane protein</topology>
    </subcellularLocation>
</comment>
<feature type="transmembrane region" description="Helical" evidence="14">
    <location>
        <begin position="105"/>
        <end position="130"/>
    </location>
</feature>
<evidence type="ECO:0000256" key="14">
    <source>
        <dbReference type="PIRNR" id="PIRNR006404"/>
    </source>
</evidence>
<evidence type="ECO:0000256" key="1">
    <source>
        <dbReference type="ARBA" id="ARBA00004651"/>
    </source>
</evidence>
<organism evidence="19 20">
    <name type="scientific">Methanohalarchaeum thermophilum</name>
    <dbReference type="NCBI Taxonomy" id="1903181"/>
    <lineage>
        <taxon>Archaea</taxon>
        <taxon>Methanobacteriati</taxon>
        <taxon>Methanobacteriota</taxon>
        <taxon>Methanonatronarchaeia</taxon>
        <taxon>Methanonatronarchaeales</taxon>
        <taxon>Methanonatronarchaeaceae</taxon>
        <taxon>Candidatus Methanohalarchaeum</taxon>
    </lineage>
</organism>
<evidence type="ECO:0000256" key="15">
    <source>
        <dbReference type="PIRSR" id="PIRSR006404-1"/>
    </source>
</evidence>
<feature type="domain" description="CBS" evidence="18">
    <location>
        <begin position="249"/>
        <end position="305"/>
    </location>
</feature>
<evidence type="ECO:0000313" key="19">
    <source>
        <dbReference type="EMBL" id="OKY77985.1"/>
    </source>
</evidence>
<dbReference type="Pfam" id="PF00571">
    <property type="entry name" value="CBS"/>
    <property type="match status" value="2"/>
</dbReference>
<dbReference type="InterPro" id="IPR008915">
    <property type="entry name" value="Peptidase_M50"/>
</dbReference>
<keyword evidence="8 14" id="KW-0378">Hydrolase</keyword>
<dbReference type="GO" id="GO:0046872">
    <property type="term" value="F:metal ion binding"/>
    <property type="evidence" value="ECO:0007669"/>
    <property type="project" value="UniProtKB-UniRule"/>
</dbReference>
<feature type="active site" evidence="15">
    <location>
        <position position="62"/>
    </location>
</feature>
<name>A0A1Q6DUF8_METT1</name>
<evidence type="ECO:0000256" key="12">
    <source>
        <dbReference type="ARBA" id="ARBA00023122"/>
    </source>
</evidence>
<gene>
    <name evidence="19" type="ORF">BTN85_0463</name>
</gene>
<evidence type="ECO:0000256" key="6">
    <source>
        <dbReference type="ARBA" id="ARBA00022723"/>
    </source>
</evidence>
<dbReference type="GO" id="GO:0005886">
    <property type="term" value="C:plasma membrane"/>
    <property type="evidence" value="ECO:0007669"/>
    <property type="project" value="UniProtKB-SubCell"/>
</dbReference>
<keyword evidence="5 14" id="KW-0812">Transmembrane</keyword>
<evidence type="ECO:0000259" key="18">
    <source>
        <dbReference type="PROSITE" id="PS51371"/>
    </source>
</evidence>
<keyword evidence="11 14" id="KW-0482">Metalloprotease</keyword>